<dbReference type="KEGG" id="vg:31050496"/>
<dbReference type="InterPro" id="IPR036412">
    <property type="entry name" value="HAD-like_sf"/>
</dbReference>
<accession>A0A1S5YCZ3</accession>
<sequence length="226" mass="26393">MDSDYNDDSSCYEDDDDDDDDCNNINNKKTYSLIKNRKIKKNIDYFSSNCNNNKPMNAIIILDLDETLINKCYMPFQNVQIFLKNLSTIGPIILWTAGNNIHAQRSICTLKNFKFNGVISSLYKKTKSVSVIKKFFPNFINSSIPLILIDDNEDNLQNSGYDICINVKKYYEYSNYNIKNVNYNILFKELNIKINKWKYCDKKHFISKEKININLSETAINSDNEE</sequence>
<dbReference type="EMBL" id="KY009685">
    <property type="protein sequence ID" value="AQQ79939.1"/>
    <property type="molecule type" value="Genomic_DNA"/>
</dbReference>
<evidence type="ECO:0000313" key="1">
    <source>
        <dbReference type="EMBL" id="AQQ79939.1"/>
    </source>
</evidence>
<dbReference type="GeneID" id="31050496"/>
<dbReference type="Proteomes" id="UP000203066">
    <property type="component" value="Segment"/>
</dbReference>
<dbReference type="Gene3D" id="3.40.50.1000">
    <property type="entry name" value="HAD superfamily/HAD-like"/>
    <property type="match status" value="1"/>
</dbReference>
<protein>
    <recommendedName>
        <fullName evidence="3">FCP1 homology domain-containing protein</fullName>
    </recommendedName>
</protein>
<evidence type="ECO:0008006" key="3">
    <source>
        <dbReference type="Google" id="ProtNLM"/>
    </source>
</evidence>
<dbReference type="SUPFAM" id="SSF56784">
    <property type="entry name" value="HAD-like"/>
    <property type="match status" value="1"/>
</dbReference>
<proteinExistence type="predicted"/>
<dbReference type="InterPro" id="IPR023214">
    <property type="entry name" value="HAD_sf"/>
</dbReference>
<dbReference type="RefSeq" id="YP_009345623.1">
    <property type="nucleotide sequence ID" value="NC_033778.1"/>
</dbReference>
<reference evidence="1 2" key="1">
    <citation type="journal article" date="2016" name="Genome Biol. Evol.">
        <title>Genome Sequencing of the Behavior Manipulating Virus LbFV Reveals a Possible New Virus Family.</title>
        <authorList>
            <person name="Lepetit D."/>
            <person name="Gillet B."/>
            <person name="Hughes S."/>
            <person name="Kraaijeveld K."/>
            <person name="Varaldi J."/>
        </authorList>
    </citation>
    <scope>NUCLEOTIDE SEQUENCE [LARGE SCALE GENOMIC DNA]</scope>
    <source>
        <strain evidence="1">Valence Gotheron</strain>
    </source>
</reference>
<name>A0A1S5YCZ3_9VIRU</name>
<organism evidence="1 2">
    <name type="scientific">Leptopilina boulardi filamentous virus</name>
    <dbReference type="NCBI Taxonomy" id="552509"/>
    <lineage>
        <taxon>Viruses</taxon>
        <taxon>Viruses incertae sedis</taxon>
        <taxon>Naldaviricetes</taxon>
        <taxon>Lefavirales</taxon>
        <taxon>Filamentoviridae</taxon>
        <taxon>Alphafilamentovirus</taxon>
        <taxon>Alphafilamentovirus leboulardi</taxon>
    </lineage>
</organism>
<keyword evidence="2" id="KW-1185">Reference proteome</keyword>
<evidence type="ECO:0000313" key="2">
    <source>
        <dbReference type="Proteomes" id="UP000203066"/>
    </source>
</evidence>
<gene>
    <name evidence="1" type="ORF">LbFV_ORF19</name>
</gene>